<keyword evidence="3" id="KW-0813">Transport</keyword>
<evidence type="ECO:0000256" key="5">
    <source>
        <dbReference type="ARBA" id="ARBA00022906"/>
    </source>
</evidence>
<evidence type="ECO:0000256" key="8">
    <source>
        <dbReference type="ARBA" id="ARBA00023136"/>
    </source>
</evidence>
<evidence type="ECO:0000256" key="3">
    <source>
        <dbReference type="ARBA" id="ARBA00022448"/>
    </source>
</evidence>
<feature type="transmembrane region" description="Helical" evidence="10">
    <location>
        <begin position="112"/>
        <end position="132"/>
    </location>
</feature>
<evidence type="ECO:0000256" key="10">
    <source>
        <dbReference type="SAM" id="Phobius"/>
    </source>
</evidence>
<keyword evidence="14" id="KW-1185">Reference proteome</keyword>
<keyword evidence="8 10" id="KW-0472">Membrane</keyword>
<reference evidence="13" key="1">
    <citation type="submission" date="2022-05" db="EMBL/GenBank/DDBJ databases">
        <authorList>
            <person name="Pankratov T."/>
        </authorList>
    </citation>
    <scope>NUCLEOTIDE SEQUENCE</scope>
    <source>
        <strain evidence="13">BP6-180914</strain>
    </source>
</reference>
<dbReference type="GO" id="GO:0005886">
    <property type="term" value="C:plasma membrane"/>
    <property type="evidence" value="ECO:0007669"/>
    <property type="project" value="TreeGrafter"/>
</dbReference>
<feature type="compositionally biased region" description="Basic and acidic residues" evidence="9">
    <location>
        <begin position="1"/>
        <end position="25"/>
    </location>
</feature>
<dbReference type="InterPro" id="IPR058533">
    <property type="entry name" value="Cation_efflux_TM"/>
</dbReference>
<evidence type="ECO:0000313" key="13">
    <source>
        <dbReference type="EMBL" id="MCW6508968.1"/>
    </source>
</evidence>
<dbReference type="Pfam" id="PF01545">
    <property type="entry name" value="Cation_efflux"/>
    <property type="match status" value="1"/>
</dbReference>
<evidence type="ECO:0000256" key="1">
    <source>
        <dbReference type="ARBA" id="ARBA00004141"/>
    </source>
</evidence>
<evidence type="ECO:0000313" key="14">
    <source>
        <dbReference type="Proteomes" id="UP001165667"/>
    </source>
</evidence>
<dbReference type="SUPFAM" id="SSF160240">
    <property type="entry name" value="Cation efflux protein cytoplasmic domain-like"/>
    <property type="match status" value="1"/>
</dbReference>
<dbReference type="Gene3D" id="1.20.1510.10">
    <property type="entry name" value="Cation efflux protein transmembrane domain"/>
    <property type="match status" value="1"/>
</dbReference>
<name>A0AA41YXS1_9HYPH</name>
<dbReference type="RefSeq" id="WP_282585329.1">
    <property type="nucleotide sequence ID" value="NZ_JAMOIM010000007.1"/>
</dbReference>
<dbReference type="AlphaFoldDB" id="A0AA41YXS1"/>
<evidence type="ECO:0000256" key="4">
    <source>
        <dbReference type="ARBA" id="ARBA00022692"/>
    </source>
</evidence>
<feature type="domain" description="Cation efflux protein transmembrane" evidence="11">
    <location>
        <begin position="48"/>
        <end position="233"/>
    </location>
</feature>
<accession>A0AA41YXS1</accession>
<dbReference type="NCBIfam" id="TIGR01297">
    <property type="entry name" value="CDF"/>
    <property type="match status" value="1"/>
</dbReference>
<feature type="transmembrane region" description="Helical" evidence="10">
    <location>
        <begin position="212"/>
        <end position="229"/>
    </location>
</feature>
<keyword evidence="7" id="KW-0406">Ion transport</keyword>
<feature type="domain" description="Cation efflux protein cytoplasmic" evidence="12">
    <location>
        <begin position="241"/>
        <end position="314"/>
    </location>
</feature>
<dbReference type="Proteomes" id="UP001165667">
    <property type="component" value="Unassembled WGS sequence"/>
</dbReference>
<dbReference type="InterPro" id="IPR002524">
    <property type="entry name" value="Cation_efflux"/>
</dbReference>
<gene>
    <name evidence="13" type="ORF">M8523_13145</name>
</gene>
<dbReference type="InterPro" id="IPR036837">
    <property type="entry name" value="Cation_efflux_CTD_sf"/>
</dbReference>
<evidence type="ECO:0000256" key="9">
    <source>
        <dbReference type="SAM" id="MobiDB-lite"/>
    </source>
</evidence>
<dbReference type="InterPro" id="IPR027469">
    <property type="entry name" value="Cation_efflux_TMD_sf"/>
</dbReference>
<dbReference type="InterPro" id="IPR050681">
    <property type="entry name" value="CDF/SLC30A"/>
</dbReference>
<keyword evidence="6 10" id="KW-1133">Transmembrane helix</keyword>
<organism evidence="13 14">
    <name type="scientific">Lichenifustis flavocetrariae</name>
    <dbReference type="NCBI Taxonomy" id="2949735"/>
    <lineage>
        <taxon>Bacteria</taxon>
        <taxon>Pseudomonadati</taxon>
        <taxon>Pseudomonadota</taxon>
        <taxon>Alphaproteobacteria</taxon>
        <taxon>Hyphomicrobiales</taxon>
        <taxon>Lichenihabitantaceae</taxon>
        <taxon>Lichenifustis</taxon>
    </lineage>
</organism>
<dbReference type="GO" id="GO:0005385">
    <property type="term" value="F:zinc ion transmembrane transporter activity"/>
    <property type="evidence" value="ECO:0007669"/>
    <property type="project" value="TreeGrafter"/>
</dbReference>
<protein>
    <submittedName>
        <fullName evidence="13">Cation diffusion facilitator family transporter</fullName>
    </submittedName>
</protein>
<feature type="transmembrane region" description="Helical" evidence="10">
    <location>
        <begin position="180"/>
        <end position="206"/>
    </location>
</feature>
<evidence type="ECO:0000256" key="2">
    <source>
        <dbReference type="ARBA" id="ARBA00008873"/>
    </source>
</evidence>
<evidence type="ECO:0000256" key="7">
    <source>
        <dbReference type="ARBA" id="ARBA00023065"/>
    </source>
</evidence>
<keyword evidence="5" id="KW-0864">Zinc transport</keyword>
<dbReference type="InterPro" id="IPR027470">
    <property type="entry name" value="Cation_efflux_CTD"/>
</dbReference>
<evidence type="ECO:0000259" key="12">
    <source>
        <dbReference type="Pfam" id="PF16916"/>
    </source>
</evidence>
<sequence>MGHDHGSHDQDHHEGHDHASHDHAAHGHAHGGHGHSHAPADFGRAFAIGVSLNLGYVVIEAFFGVASGSMALLADAGHNLSDVFGLVLAWIAATLAKRRPTAQRTYGYKRGPILASLANAVFLLVATGAIVWESTRRLIHPAPVVESTIVWVAVIGVLVNAGTALMFMSGRKDDLNVRGAFLHMVADAAVTVGVIVAALVIGWTGWLWLDPVASLAISVVIVAGTWGLLRDSFALAMDAVPPGIDPQHVRDYFIGLPGVDEVHDLHIWGLSTTETAVTAHLVRADASGDGLLLERIGRETRDRFGIGHVTIQLETPETASRCELRSDHVV</sequence>
<feature type="transmembrane region" description="Helical" evidence="10">
    <location>
        <begin position="148"/>
        <end position="168"/>
    </location>
</feature>
<keyword evidence="4 10" id="KW-0812">Transmembrane</keyword>
<evidence type="ECO:0000259" key="11">
    <source>
        <dbReference type="Pfam" id="PF01545"/>
    </source>
</evidence>
<feature type="transmembrane region" description="Helical" evidence="10">
    <location>
        <begin position="80"/>
        <end position="96"/>
    </location>
</feature>
<evidence type="ECO:0000256" key="6">
    <source>
        <dbReference type="ARBA" id="ARBA00022989"/>
    </source>
</evidence>
<feature type="transmembrane region" description="Helical" evidence="10">
    <location>
        <begin position="54"/>
        <end position="74"/>
    </location>
</feature>
<dbReference type="SUPFAM" id="SSF161111">
    <property type="entry name" value="Cation efflux protein transmembrane domain-like"/>
    <property type="match status" value="1"/>
</dbReference>
<dbReference type="EMBL" id="JAMOIM010000007">
    <property type="protein sequence ID" value="MCW6508968.1"/>
    <property type="molecule type" value="Genomic_DNA"/>
</dbReference>
<comment type="similarity">
    <text evidence="2">Belongs to the cation diffusion facilitator (CDF) transporter (TC 2.A.4) family. SLC30A subfamily.</text>
</comment>
<proteinExistence type="inferred from homology"/>
<dbReference type="PANTHER" id="PTHR11562">
    <property type="entry name" value="CATION EFFLUX PROTEIN/ ZINC TRANSPORTER"/>
    <property type="match status" value="1"/>
</dbReference>
<feature type="region of interest" description="Disordered" evidence="9">
    <location>
        <begin position="1"/>
        <end position="36"/>
    </location>
</feature>
<keyword evidence="5" id="KW-0862">Zinc</keyword>
<comment type="caution">
    <text evidence="13">The sequence shown here is derived from an EMBL/GenBank/DDBJ whole genome shotgun (WGS) entry which is preliminary data.</text>
</comment>
<comment type="subcellular location">
    <subcellularLocation>
        <location evidence="1">Membrane</location>
        <topology evidence="1">Multi-pass membrane protein</topology>
    </subcellularLocation>
</comment>
<feature type="compositionally biased region" description="Basic residues" evidence="9">
    <location>
        <begin position="26"/>
        <end position="36"/>
    </location>
</feature>
<dbReference type="PANTHER" id="PTHR11562:SF17">
    <property type="entry name" value="RE54080P-RELATED"/>
    <property type="match status" value="1"/>
</dbReference>
<dbReference type="Pfam" id="PF16916">
    <property type="entry name" value="ZT_dimer"/>
    <property type="match status" value="1"/>
</dbReference>